<dbReference type="AlphaFoldDB" id="A0A2P2NTG7"/>
<protein>
    <submittedName>
        <fullName evidence="1">Uncharacterized protein</fullName>
    </submittedName>
</protein>
<dbReference type="EMBL" id="GGEC01065256">
    <property type="protein sequence ID" value="MBX45740.1"/>
    <property type="molecule type" value="Transcribed_RNA"/>
</dbReference>
<sequence>MNTGLTLRQQNFSCSPYQFSKFCRGAHTS</sequence>
<evidence type="ECO:0000313" key="1">
    <source>
        <dbReference type="EMBL" id="MBX45740.1"/>
    </source>
</evidence>
<accession>A0A2P2NTG7</accession>
<organism evidence="1">
    <name type="scientific">Rhizophora mucronata</name>
    <name type="common">Asiatic mangrove</name>
    <dbReference type="NCBI Taxonomy" id="61149"/>
    <lineage>
        <taxon>Eukaryota</taxon>
        <taxon>Viridiplantae</taxon>
        <taxon>Streptophyta</taxon>
        <taxon>Embryophyta</taxon>
        <taxon>Tracheophyta</taxon>
        <taxon>Spermatophyta</taxon>
        <taxon>Magnoliopsida</taxon>
        <taxon>eudicotyledons</taxon>
        <taxon>Gunneridae</taxon>
        <taxon>Pentapetalae</taxon>
        <taxon>rosids</taxon>
        <taxon>fabids</taxon>
        <taxon>Malpighiales</taxon>
        <taxon>Rhizophoraceae</taxon>
        <taxon>Rhizophora</taxon>
    </lineage>
</organism>
<reference evidence="1" key="1">
    <citation type="submission" date="2018-02" db="EMBL/GenBank/DDBJ databases">
        <title>Rhizophora mucronata_Transcriptome.</title>
        <authorList>
            <person name="Meera S.P."/>
            <person name="Sreeshan A."/>
            <person name="Augustine A."/>
        </authorList>
    </citation>
    <scope>NUCLEOTIDE SEQUENCE</scope>
    <source>
        <tissue evidence="1">Leaf</tissue>
    </source>
</reference>
<name>A0A2P2NTG7_RHIMU</name>
<proteinExistence type="predicted"/>